<sequence length="42" mass="4225">MGNAENRAVNFMAGASGAKTSAAQLQAFAGDDSGPRDLKVAK</sequence>
<keyword evidence="2" id="KW-1185">Reference proteome</keyword>
<protein>
    <submittedName>
        <fullName evidence="1">Uncharacterized protein</fullName>
    </submittedName>
</protein>
<reference evidence="1 2" key="1">
    <citation type="submission" date="2018-06" db="EMBL/GenBank/DDBJ databases">
        <authorList>
            <consortium name="Pathogen Informatics"/>
            <person name="Doyle S."/>
        </authorList>
    </citation>
    <scope>NUCLEOTIDE SEQUENCE [LARGE SCALE GENOMIC DNA]</scope>
    <source>
        <strain evidence="1 2">NCTC11190</strain>
    </source>
</reference>
<gene>
    <name evidence="1" type="ORF">NCTC11190_02109</name>
</gene>
<proteinExistence type="predicted"/>
<accession>A0A379MW58</accession>
<evidence type="ECO:0000313" key="2">
    <source>
        <dbReference type="Proteomes" id="UP000255233"/>
    </source>
</evidence>
<dbReference type="AlphaFoldDB" id="A0A379MW58"/>
<dbReference type="EMBL" id="UGVL01000001">
    <property type="protein sequence ID" value="SUE34872.1"/>
    <property type="molecule type" value="Genomic_DNA"/>
</dbReference>
<organism evidence="1 2">
    <name type="scientific">Rikenella microfusus</name>
    <dbReference type="NCBI Taxonomy" id="28139"/>
    <lineage>
        <taxon>Bacteria</taxon>
        <taxon>Pseudomonadati</taxon>
        <taxon>Bacteroidota</taxon>
        <taxon>Bacteroidia</taxon>
        <taxon>Bacteroidales</taxon>
        <taxon>Rikenellaceae</taxon>
        <taxon>Rikenella</taxon>
    </lineage>
</organism>
<name>A0A379MW58_9BACT</name>
<dbReference type="Proteomes" id="UP000255233">
    <property type="component" value="Unassembled WGS sequence"/>
</dbReference>
<evidence type="ECO:0000313" key="1">
    <source>
        <dbReference type="EMBL" id="SUE34872.1"/>
    </source>
</evidence>